<feature type="transmembrane region" description="Helical" evidence="1">
    <location>
        <begin position="171"/>
        <end position="190"/>
    </location>
</feature>
<accession>A0A2P8C6Q5</accession>
<dbReference type="RefSeq" id="WP_211297912.1">
    <property type="nucleotide sequence ID" value="NZ_BLAU01000001.1"/>
</dbReference>
<feature type="signal peptide" evidence="2">
    <location>
        <begin position="1"/>
        <end position="21"/>
    </location>
</feature>
<name>A0A2P8C6Q5_9BACT</name>
<evidence type="ECO:0000313" key="4">
    <source>
        <dbReference type="EMBL" id="PSK80650.1"/>
    </source>
</evidence>
<evidence type="ECO:0000313" key="5">
    <source>
        <dbReference type="Proteomes" id="UP000240621"/>
    </source>
</evidence>
<feature type="chain" id="PRO_5015200714" description="Cytochrome b561-like protein" evidence="2">
    <location>
        <begin position="22"/>
        <end position="220"/>
    </location>
</feature>
<evidence type="ECO:0000313" key="6">
    <source>
        <dbReference type="Proteomes" id="UP000396862"/>
    </source>
</evidence>
<sequence>MRIRTILFIVTLLLSIGHLSAQTDTTNVQSDTTKVQNDLLNSIMTPQQEHVQLLPKKYPFTQKLLWGQKGLMRNFKAFQLSPEEREKELKIRRTMLKWHQALGFISLAGMAAQGVVGYKLYNGDYKIKGLHEGLAAGVDIAYFSTAALALFAPPKMLDERKGYSSIKVHKILAIVHFTSMVATNILATQLESHPNLKPYHRAAALTAFGSLAAAMIVIKF</sequence>
<keyword evidence="1" id="KW-0812">Transmembrane</keyword>
<gene>
    <name evidence="4" type="ORF">CLV93_11487</name>
    <name evidence="3" type="ORF">JCM18694_23010</name>
</gene>
<dbReference type="AlphaFoldDB" id="A0A2P8C6Q5"/>
<dbReference type="EMBL" id="BLAU01000001">
    <property type="protein sequence ID" value="GET22055.1"/>
    <property type="molecule type" value="Genomic_DNA"/>
</dbReference>
<evidence type="ECO:0000256" key="1">
    <source>
        <dbReference type="SAM" id="Phobius"/>
    </source>
</evidence>
<protein>
    <recommendedName>
        <fullName evidence="7">Cytochrome b561-like protein</fullName>
    </recommendedName>
</protein>
<keyword evidence="6" id="KW-1185">Reference proteome</keyword>
<reference evidence="3 6" key="2">
    <citation type="submission" date="2019-10" db="EMBL/GenBank/DDBJ databases">
        <title>Prolixibacter strains distinguished by the presence of nitrate reductase genes were adept at nitrate-dependent anaerobic corrosion of metallic iron and carbon steel.</title>
        <authorList>
            <person name="Iino T."/>
            <person name="Shono N."/>
            <person name="Ito K."/>
            <person name="Nakamura R."/>
            <person name="Sueoka K."/>
            <person name="Harayama S."/>
            <person name="Ohkuma M."/>
        </authorList>
    </citation>
    <scope>NUCLEOTIDE SEQUENCE [LARGE SCALE GENOMIC DNA]</scope>
    <source>
        <strain evidence="3 6">MIC1-1</strain>
    </source>
</reference>
<evidence type="ECO:0008006" key="7">
    <source>
        <dbReference type="Google" id="ProtNLM"/>
    </source>
</evidence>
<reference evidence="4 5" key="1">
    <citation type="submission" date="2018-03" db="EMBL/GenBank/DDBJ databases">
        <title>Genomic Encyclopedia of Archaeal and Bacterial Type Strains, Phase II (KMG-II): from individual species to whole genera.</title>
        <authorList>
            <person name="Goeker M."/>
        </authorList>
    </citation>
    <scope>NUCLEOTIDE SEQUENCE [LARGE SCALE GENOMIC DNA]</scope>
    <source>
        <strain evidence="4 5">DSM 27267</strain>
    </source>
</reference>
<proteinExistence type="predicted"/>
<feature type="transmembrane region" description="Helical" evidence="1">
    <location>
        <begin position="133"/>
        <end position="151"/>
    </location>
</feature>
<dbReference type="Proteomes" id="UP000396862">
    <property type="component" value="Unassembled WGS sequence"/>
</dbReference>
<evidence type="ECO:0000313" key="3">
    <source>
        <dbReference type="EMBL" id="GET22055.1"/>
    </source>
</evidence>
<dbReference type="Proteomes" id="UP000240621">
    <property type="component" value="Unassembled WGS sequence"/>
</dbReference>
<feature type="transmembrane region" description="Helical" evidence="1">
    <location>
        <begin position="101"/>
        <end position="121"/>
    </location>
</feature>
<comment type="caution">
    <text evidence="4">The sequence shown here is derived from an EMBL/GenBank/DDBJ whole genome shotgun (WGS) entry which is preliminary data.</text>
</comment>
<organism evidence="4 5">
    <name type="scientific">Prolixibacter denitrificans</name>
    <dbReference type="NCBI Taxonomy" id="1541063"/>
    <lineage>
        <taxon>Bacteria</taxon>
        <taxon>Pseudomonadati</taxon>
        <taxon>Bacteroidota</taxon>
        <taxon>Bacteroidia</taxon>
        <taxon>Marinilabiliales</taxon>
        <taxon>Prolixibacteraceae</taxon>
        <taxon>Prolixibacter</taxon>
    </lineage>
</organism>
<keyword evidence="1" id="KW-1133">Transmembrane helix</keyword>
<feature type="transmembrane region" description="Helical" evidence="1">
    <location>
        <begin position="202"/>
        <end position="218"/>
    </location>
</feature>
<evidence type="ECO:0000256" key="2">
    <source>
        <dbReference type="SAM" id="SignalP"/>
    </source>
</evidence>
<keyword evidence="2" id="KW-0732">Signal</keyword>
<keyword evidence="1" id="KW-0472">Membrane</keyword>
<dbReference type="EMBL" id="PYGC01000014">
    <property type="protein sequence ID" value="PSK80650.1"/>
    <property type="molecule type" value="Genomic_DNA"/>
</dbReference>